<sequence>MDRSLRRRFGRVT</sequence>
<proteinExistence type="predicted"/>
<evidence type="ECO:0000313" key="1">
    <source>
        <dbReference type="EMBL" id="JAD88539.1"/>
    </source>
</evidence>
<name>A0A0A9DIX0_ARUDO</name>
<organism evidence="1">
    <name type="scientific">Arundo donax</name>
    <name type="common">Giant reed</name>
    <name type="synonym">Donax arundinaceus</name>
    <dbReference type="NCBI Taxonomy" id="35708"/>
    <lineage>
        <taxon>Eukaryota</taxon>
        <taxon>Viridiplantae</taxon>
        <taxon>Streptophyta</taxon>
        <taxon>Embryophyta</taxon>
        <taxon>Tracheophyta</taxon>
        <taxon>Spermatophyta</taxon>
        <taxon>Magnoliopsida</taxon>
        <taxon>Liliopsida</taxon>
        <taxon>Poales</taxon>
        <taxon>Poaceae</taxon>
        <taxon>PACMAD clade</taxon>
        <taxon>Arundinoideae</taxon>
        <taxon>Arundineae</taxon>
        <taxon>Arundo</taxon>
    </lineage>
</organism>
<reference evidence="1" key="1">
    <citation type="submission" date="2014-09" db="EMBL/GenBank/DDBJ databases">
        <authorList>
            <person name="Magalhaes I.L.F."/>
            <person name="Oliveira U."/>
            <person name="Santos F.R."/>
            <person name="Vidigal T.H.D.A."/>
            <person name="Brescovit A.D."/>
            <person name="Santos A.J."/>
        </authorList>
    </citation>
    <scope>NUCLEOTIDE SEQUENCE</scope>
    <source>
        <tissue evidence="1">Shoot tissue taken approximately 20 cm above the soil surface</tissue>
    </source>
</reference>
<dbReference type="EMBL" id="GBRH01209356">
    <property type="protein sequence ID" value="JAD88539.1"/>
    <property type="molecule type" value="Transcribed_RNA"/>
</dbReference>
<accession>A0A0A9DIX0</accession>
<reference evidence="1" key="2">
    <citation type="journal article" date="2015" name="Data Brief">
        <title>Shoot transcriptome of the giant reed, Arundo donax.</title>
        <authorList>
            <person name="Barrero R.A."/>
            <person name="Guerrero F.D."/>
            <person name="Moolhuijzen P."/>
            <person name="Goolsby J.A."/>
            <person name="Tidwell J."/>
            <person name="Bellgard S.E."/>
            <person name="Bellgard M.I."/>
        </authorList>
    </citation>
    <scope>NUCLEOTIDE SEQUENCE</scope>
    <source>
        <tissue evidence="1">Shoot tissue taken approximately 20 cm above the soil surface</tissue>
    </source>
</reference>
<protein>
    <submittedName>
        <fullName evidence="1">Uncharacterized protein</fullName>
    </submittedName>
</protein>